<sequence>MTSEHGQNSQNNSTPEVPEQAGKILSQFAGYVGFKTIEMGLANGLLEALNAHSDGLSVDELAAAAGTESFYTGVWAKAAYGASLIELGEDGKYVLAPHMDKLLLNPEFPGYVGGIINVFKQPEMFDSFNANLPTGKRTWWNEVSPEFIQGVSGTGAPFYNRLIPGGLDKVPGLVEKLEGGASVLELASGAGRGLVKLANQYPTVSITGLDGDAHSISLAKERVSDANLLDRVEYLESTLEDLSEKEKYDFVFINISMHEARDVDLATKNVLNALKPGGIFVISDFPFPDDHDGLRAVPAQIMNGIQYFEAQIDDQLVSTETFVKLLIDQGFNDVDSFIISPVHNVIYGTK</sequence>
<evidence type="ECO:0000313" key="2">
    <source>
        <dbReference type="EMBL" id="MDG0865961.1"/>
    </source>
</evidence>
<evidence type="ECO:0000313" key="3">
    <source>
        <dbReference type="EMBL" id="WFG39310.1"/>
    </source>
</evidence>
<keyword evidence="4" id="KW-1185">Reference proteome</keyword>
<reference evidence="4" key="3">
    <citation type="submission" date="2023-06" db="EMBL/GenBank/DDBJ databases">
        <title>Pangenomics reveal diversification of enzyme families and niche specialization in globally abundant SAR202 bacteria.</title>
        <authorList>
            <person name="Saw J.H.W."/>
        </authorList>
    </citation>
    <scope>NUCLEOTIDE SEQUENCE [LARGE SCALE GENOMIC DNA]</scope>
    <source>
        <strain evidence="4">JH1073</strain>
    </source>
</reference>
<dbReference type="AlphaFoldDB" id="A0AAJ5ZE67"/>
<dbReference type="SUPFAM" id="SSF46785">
    <property type="entry name" value="Winged helix' DNA-binding domain"/>
    <property type="match status" value="1"/>
</dbReference>
<dbReference type="EMBL" id="CP046147">
    <property type="protein sequence ID" value="WFG39310.1"/>
    <property type="molecule type" value="Genomic_DNA"/>
</dbReference>
<dbReference type="PANTHER" id="PTHR45128:SF1">
    <property type="entry name" value="S-ADENOSYLMETHIONINE-DEPENDENT METHYLTRANSFERASE RV2258C"/>
    <property type="match status" value="1"/>
</dbReference>
<reference evidence="4 5" key="1">
    <citation type="submission" date="2019-11" db="EMBL/GenBank/DDBJ databases">
        <authorList>
            <person name="Cho J.-C."/>
        </authorList>
    </citation>
    <scope>NUCLEOTIDE SEQUENCE [LARGE SCALE GENOMIC DNA]</scope>
    <source>
        <strain evidence="3 4">JH1073</strain>
        <strain evidence="2 5">JH702</strain>
    </source>
</reference>
<dbReference type="InterPro" id="IPR025714">
    <property type="entry name" value="Methyltranfer_dom"/>
</dbReference>
<dbReference type="GO" id="GO:0008168">
    <property type="term" value="F:methyltransferase activity"/>
    <property type="evidence" value="ECO:0007669"/>
    <property type="project" value="UniProtKB-KW"/>
</dbReference>
<dbReference type="Proteomes" id="UP001321249">
    <property type="component" value="Unassembled WGS sequence"/>
</dbReference>
<dbReference type="InterPro" id="IPR036390">
    <property type="entry name" value="WH_DNA-bd_sf"/>
</dbReference>
<organism evidence="3 4">
    <name type="scientific">Candidatus Lucifugimonas marina</name>
    <dbReference type="NCBI Taxonomy" id="3038979"/>
    <lineage>
        <taxon>Bacteria</taxon>
        <taxon>Bacillati</taxon>
        <taxon>Chloroflexota</taxon>
        <taxon>Dehalococcoidia</taxon>
        <taxon>SAR202 cluster</taxon>
        <taxon>Candidatus Lucifugimonadales</taxon>
        <taxon>Candidatus Lucifugimonadaceae</taxon>
        <taxon>Candidatus Lucifugimonas</taxon>
    </lineage>
</organism>
<accession>A0AAJ5ZE67</accession>
<dbReference type="GO" id="GO:0032259">
    <property type="term" value="P:methylation"/>
    <property type="evidence" value="ECO:0007669"/>
    <property type="project" value="UniProtKB-KW"/>
</dbReference>
<keyword evidence="3" id="KW-0489">Methyltransferase</keyword>
<dbReference type="PANTHER" id="PTHR45128">
    <property type="entry name" value="METHYLTRANSFERASE TYPE 11"/>
    <property type="match status" value="1"/>
</dbReference>
<dbReference type="RefSeq" id="WP_342822871.1">
    <property type="nucleotide sequence ID" value="NZ_CP046146.1"/>
</dbReference>
<dbReference type="SUPFAM" id="SSF53335">
    <property type="entry name" value="S-adenosyl-L-methionine-dependent methyltransferases"/>
    <property type="match status" value="1"/>
</dbReference>
<dbReference type="Pfam" id="PF13847">
    <property type="entry name" value="Methyltransf_31"/>
    <property type="match status" value="1"/>
</dbReference>
<dbReference type="InterPro" id="IPR029063">
    <property type="entry name" value="SAM-dependent_MTases_sf"/>
</dbReference>
<evidence type="ECO:0000313" key="5">
    <source>
        <dbReference type="Proteomes" id="UP001321249"/>
    </source>
</evidence>
<dbReference type="CDD" id="cd02440">
    <property type="entry name" value="AdoMet_MTases"/>
    <property type="match status" value="1"/>
</dbReference>
<keyword evidence="3" id="KW-0808">Transferase</keyword>
<dbReference type="Gene3D" id="3.40.50.150">
    <property type="entry name" value="Vaccinia Virus protein VP39"/>
    <property type="match status" value="1"/>
</dbReference>
<reference evidence="3" key="2">
    <citation type="journal article" date="2023" name="Nat. Commun.">
        <title>Cultivation of marine bacteria of the SAR202 clade.</title>
        <authorList>
            <person name="Lim Y."/>
            <person name="Seo J.H."/>
            <person name="Giovannoni S.J."/>
            <person name="Kang I."/>
            <person name="Cho J.C."/>
        </authorList>
    </citation>
    <scope>NUCLEOTIDE SEQUENCE</scope>
    <source>
        <strain evidence="3">JH1073</strain>
    </source>
</reference>
<evidence type="ECO:0000313" key="4">
    <source>
        <dbReference type="Proteomes" id="UP001219901"/>
    </source>
</evidence>
<gene>
    <name evidence="2" type="ORF">GKO46_02610</name>
    <name evidence="3" type="ORF">GKO48_06650</name>
</gene>
<dbReference type="EMBL" id="WMBE01000001">
    <property type="protein sequence ID" value="MDG0865961.1"/>
    <property type="molecule type" value="Genomic_DNA"/>
</dbReference>
<evidence type="ECO:0000259" key="1">
    <source>
        <dbReference type="Pfam" id="PF13847"/>
    </source>
</evidence>
<dbReference type="Proteomes" id="UP001219901">
    <property type="component" value="Chromosome"/>
</dbReference>
<protein>
    <submittedName>
        <fullName evidence="3">Methyltransferase domain-containing protein</fullName>
    </submittedName>
</protein>
<proteinExistence type="predicted"/>
<name>A0AAJ5ZE67_9CHLR</name>
<feature type="domain" description="Methyltransferase" evidence="1">
    <location>
        <begin position="179"/>
        <end position="304"/>
    </location>
</feature>
<dbReference type="InterPro" id="IPR053173">
    <property type="entry name" value="SAM-binding_MTase"/>
</dbReference>